<dbReference type="AlphaFoldDB" id="W2Y9S9"/>
<name>W2Y9S9_PHYNI</name>
<accession>W2Y9S9</accession>
<proteinExistence type="predicted"/>
<comment type="caution">
    <text evidence="1">The sequence shown here is derived from an EMBL/GenBank/DDBJ whole genome shotgun (WGS) entry which is preliminary data.</text>
</comment>
<protein>
    <submittedName>
        <fullName evidence="1">Uncharacterized protein</fullName>
    </submittedName>
</protein>
<gene>
    <name evidence="1" type="ORF">F442_19356</name>
</gene>
<organism evidence="1 2">
    <name type="scientific">Phytophthora nicotianae P10297</name>
    <dbReference type="NCBI Taxonomy" id="1317064"/>
    <lineage>
        <taxon>Eukaryota</taxon>
        <taxon>Sar</taxon>
        <taxon>Stramenopiles</taxon>
        <taxon>Oomycota</taxon>
        <taxon>Peronosporomycetes</taxon>
        <taxon>Peronosporales</taxon>
        <taxon>Peronosporaceae</taxon>
        <taxon>Phytophthora</taxon>
    </lineage>
</organism>
<reference evidence="1 2" key="1">
    <citation type="submission" date="2013-11" db="EMBL/GenBank/DDBJ databases">
        <title>The Genome Sequence of Phytophthora parasitica P10297.</title>
        <authorList>
            <consortium name="The Broad Institute Genomics Platform"/>
            <person name="Russ C."/>
            <person name="Tyler B."/>
            <person name="Panabieres F."/>
            <person name="Shan W."/>
            <person name="Tripathy S."/>
            <person name="Grunwald N."/>
            <person name="Machado M."/>
            <person name="Johnson C.S."/>
            <person name="Walker B."/>
            <person name="Young S.K."/>
            <person name="Zeng Q."/>
            <person name="Gargeya S."/>
            <person name="Fitzgerald M."/>
            <person name="Haas B."/>
            <person name="Abouelleil A."/>
            <person name="Allen A.W."/>
            <person name="Alvarado L."/>
            <person name="Arachchi H.M."/>
            <person name="Berlin A.M."/>
            <person name="Chapman S.B."/>
            <person name="Gainer-Dewar J."/>
            <person name="Goldberg J."/>
            <person name="Griggs A."/>
            <person name="Gujja S."/>
            <person name="Hansen M."/>
            <person name="Howarth C."/>
            <person name="Imamovic A."/>
            <person name="Ireland A."/>
            <person name="Larimer J."/>
            <person name="McCowan C."/>
            <person name="Murphy C."/>
            <person name="Pearson M."/>
            <person name="Poon T.W."/>
            <person name="Priest M."/>
            <person name="Roberts A."/>
            <person name="Saif S."/>
            <person name="Shea T."/>
            <person name="Sisk P."/>
            <person name="Sykes S."/>
            <person name="Wortman J."/>
            <person name="Nusbaum C."/>
            <person name="Birren B."/>
        </authorList>
    </citation>
    <scope>NUCLEOTIDE SEQUENCE [LARGE SCALE GENOMIC DNA]</scope>
    <source>
        <strain evidence="1 2">P10297</strain>
    </source>
</reference>
<dbReference type="EMBL" id="ANIY01004044">
    <property type="protein sequence ID" value="ETP31810.1"/>
    <property type="molecule type" value="Genomic_DNA"/>
</dbReference>
<evidence type="ECO:0000313" key="2">
    <source>
        <dbReference type="Proteomes" id="UP000018948"/>
    </source>
</evidence>
<evidence type="ECO:0000313" key="1">
    <source>
        <dbReference type="EMBL" id="ETP31810.1"/>
    </source>
</evidence>
<sequence>MTSTVALRLEELCPSSNLAVEINKKWICDVVASAFPNILTLNQTFRFSFGRFGFKNWVLQDISGPIERSIEVDDGDVVNDNDAAVTNDTYNENDMNEGSEAEREALKTWNYQLTLHLLKFRSRPGLIAYTWH</sequence>
<dbReference type="Proteomes" id="UP000018948">
    <property type="component" value="Unassembled WGS sequence"/>
</dbReference>